<protein>
    <submittedName>
        <fullName evidence="2">Outer membrane efflux protein</fullName>
    </submittedName>
</protein>
<dbReference type="InterPro" id="IPR010131">
    <property type="entry name" value="MdtP/NodT-like"/>
</dbReference>
<dbReference type="Gene3D" id="1.20.1600.10">
    <property type="entry name" value="Outer membrane efflux proteins (OEP)"/>
    <property type="match status" value="1"/>
</dbReference>
<evidence type="ECO:0000313" key="2">
    <source>
        <dbReference type="EMBL" id="CNH03050.1"/>
    </source>
</evidence>
<gene>
    <name evidence="2" type="ORF">ERS008472_00333</name>
</gene>
<dbReference type="PANTHER" id="PTHR30203">
    <property type="entry name" value="OUTER MEMBRANE CATION EFFLUX PROTEIN"/>
    <property type="match status" value="1"/>
</dbReference>
<dbReference type="EMBL" id="CQAW01000001">
    <property type="protein sequence ID" value="CNH03050.1"/>
    <property type="molecule type" value="Genomic_DNA"/>
</dbReference>
<name>A0A0T9NEH1_9GAMM</name>
<feature type="chain" id="PRO_5006693807" evidence="1">
    <location>
        <begin position="38"/>
        <end position="438"/>
    </location>
</feature>
<dbReference type="PANTHER" id="PTHR30203:SF24">
    <property type="entry name" value="BLR4935 PROTEIN"/>
    <property type="match status" value="1"/>
</dbReference>
<evidence type="ECO:0000256" key="1">
    <source>
        <dbReference type="SAM" id="SignalP"/>
    </source>
</evidence>
<accession>A0A0T9NEH1</accession>
<proteinExistence type="predicted"/>
<feature type="signal peptide" evidence="1">
    <location>
        <begin position="1"/>
        <end position="37"/>
    </location>
</feature>
<dbReference type="RefSeq" id="WP_050112309.1">
    <property type="nucleotide sequence ID" value="NZ_CABHXX010000091.1"/>
</dbReference>
<sequence>MNHSNHPRQGRPTAALRIGLAHLLLAAAFSLPATSYATSTTSYAADITLEQALVSAERYSAELSANQHQVNALENMAISATQLPDPKLKFGIENLPVGGNNGRRFTREGMTMQRIGIMQDYVSSDKRQRKADTLSAEARKTAAGSETIRTRLQKETAQAWLDLALTEQAVTDARILVLESEKQVALQRAGVASGGALPSSVLDARLTLSAMQDRLTTAQRDVALAQTQLTQLTGIEVQHVSGILPKFSRLPADITVLRDAINQHPEILLASREAEVAKARSAQSAIAATPDVGIEVYYAKRAEEYEDMAGVMVTVDLPLFRSQRQDKDYAADVSRSMEANDQLTLLTRDHRAQLDTLLAQYQATQQLWQRQTDEVLPLQKQRVNLIMAQYQANKSDLSSVLEARRALLDSQLNASNAARELARTWAAIRYLTPQESAR</sequence>
<dbReference type="Proteomes" id="UP000041882">
    <property type="component" value="Unassembled WGS sequence"/>
</dbReference>
<evidence type="ECO:0000313" key="3">
    <source>
        <dbReference type="Proteomes" id="UP000041882"/>
    </source>
</evidence>
<reference evidence="3" key="1">
    <citation type="submission" date="2015-03" db="EMBL/GenBank/DDBJ databases">
        <authorList>
            <consortium name="Pathogen Informatics"/>
            <person name="Murphy D."/>
        </authorList>
    </citation>
    <scope>NUCLEOTIDE SEQUENCE [LARGE SCALE GENOMIC DNA]</scope>
    <source>
        <strain evidence="3">IP6945</strain>
    </source>
</reference>
<keyword evidence="3" id="KW-1185">Reference proteome</keyword>
<keyword evidence="1" id="KW-0732">Signal</keyword>
<dbReference type="SUPFAM" id="SSF56954">
    <property type="entry name" value="Outer membrane efflux proteins (OEP)"/>
    <property type="match status" value="1"/>
</dbReference>
<dbReference type="AlphaFoldDB" id="A0A0T9NEH1"/>
<dbReference type="GO" id="GO:0015562">
    <property type="term" value="F:efflux transmembrane transporter activity"/>
    <property type="evidence" value="ECO:0007669"/>
    <property type="project" value="InterPro"/>
</dbReference>
<organism evidence="2 3">
    <name type="scientific">Yersinia thracica</name>
    <dbReference type="NCBI Taxonomy" id="2890319"/>
    <lineage>
        <taxon>Bacteria</taxon>
        <taxon>Pseudomonadati</taxon>
        <taxon>Pseudomonadota</taxon>
        <taxon>Gammaproteobacteria</taxon>
        <taxon>Enterobacterales</taxon>
        <taxon>Yersiniaceae</taxon>
        <taxon>Yersinia</taxon>
    </lineage>
</organism>